<organism evidence="1">
    <name type="scientific">Moumouvirus sp. 'Monve'</name>
    <dbReference type="NCBI Taxonomy" id="1128131"/>
    <lineage>
        <taxon>Viruses</taxon>
        <taxon>Varidnaviria</taxon>
        <taxon>Bamfordvirae</taxon>
        <taxon>Nucleocytoviricota</taxon>
        <taxon>Megaviricetes</taxon>
        <taxon>Imitervirales</taxon>
        <taxon>Mimiviridae</taxon>
        <taxon>Megamimivirinae</taxon>
        <taxon>Moumouvirus</taxon>
    </lineage>
</organism>
<sequence>MTFILSIKKILLFDKIKINI</sequence>
<accession>H2ECV5</accession>
<protein>
    <submittedName>
        <fullName evidence="1">Uncharacterized protein</fullName>
    </submittedName>
</protein>
<name>H2ECV5_9VIRU</name>
<proteinExistence type="predicted"/>
<reference evidence="1" key="1">
    <citation type="submission" date="2011-10" db="EMBL/GenBank/DDBJ databases">
        <title>Provirophages and transpovirons: unique mobilome of giant viruses.</title>
        <authorList>
            <person name="Desnues C."/>
            <person name="LaScola B."/>
            <person name="Yutin N."/>
            <person name="Fournous G."/>
            <person name="Koonin E."/>
            <person name="Raoult D."/>
        </authorList>
    </citation>
    <scope>NUCLEOTIDE SEQUENCE</scope>
    <source>
        <strain evidence="1">Mv13-mv</strain>
    </source>
</reference>
<evidence type="ECO:0000313" key="1">
    <source>
        <dbReference type="EMBL" id="AEX62228.1"/>
    </source>
</evidence>
<gene>
    <name evidence="1" type="ORF">mv_R23</name>
</gene>
<dbReference type="EMBL" id="JN885995">
    <property type="protein sequence ID" value="AEX62228.1"/>
    <property type="molecule type" value="Genomic_DNA"/>
</dbReference>